<dbReference type="Proteomes" id="UP000887561">
    <property type="component" value="Unplaced"/>
</dbReference>
<name>A0A915MQE0_MELJA</name>
<dbReference type="WBParaSite" id="scaffold45483_cov273.g24428">
    <property type="protein sequence ID" value="scaffold45483_cov273.g24428"/>
    <property type="gene ID" value="scaffold45483_cov273.g24428"/>
</dbReference>
<accession>A0A915MQE0</accession>
<organism evidence="1 2">
    <name type="scientific">Meloidogyne javanica</name>
    <name type="common">Root-knot nematode worm</name>
    <dbReference type="NCBI Taxonomy" id="6303"/>
    <lineage>
        <taxon>Eukaryota</taxon>
        <taxon>Metazoa</taxon>
        <taxon>Ecdysozoa</taxon>
        <taxon>Nematoda</taxon>
        <taxon>Chromadorea</taxon>
        <taxon>Rhabditida</taxon>
        <taxon>Tylenchina</taxon>
        <taxon>Tylenchomorpha</taxon>
        <taxon>Tylenchoidea</taxon>
        <taxon>Meloidogynidae</taxon>
        <taxon>Meloidogyninae</taxon>
        <taxon>Meloidogyne</taxon>
        <taxon>Meloidogyne incognita group</taxon>
    </lineage>
</organism>
<dbReference type="AlphaFoldDB" id="A0A915MQE0"/>
<evidence type="ECO:0000313" key="2">
    <source>
        <dbReference type="WBParaSite" id="scaffold45483_cov273.g24428"/>
    </source>
</evidence>
<proteinExistence type="predicted"/>
<reference evidence="2" key="1">
    <citation type="submission" date="2022-11" db="UniProtKB">
        <authorList>
            <consortium name="WormBaseParasite"/>
        </authorList>
    </citation>
    <scope>IDENTIFICATION</scope>
</reference>
<evidence type="ECO:0000313" key="1">
    <source>
        <dbReference type="Proteomes" id="UP000887561"/>
    </source>
</evidence>
<keyword evidence="1" id="KW-1185">Reference proteome</keyword>
<sequence>MEDVVLRTVGQHACNNSAANVFTQRLITGIKRRAEETMDTPAAIRTRILQQVPTPILGNLPSKNAMKKVFIHYFVRMLTNYTGRPLWN</sequence>
<protein>
    <submittedName>
        <fullName evidence="2">Uncharacterized protein</fullName>
    </submittedName>
</protein>